<comment type="caution">
    <text evidence="1">The sequence shown here is derived from an EMBL/GenBank/DDBJ whole genome shotgun (WGS) entry which is preliminary data.</text>
</comment>
<dbReference type="STRING" id="47879.AXG94_01810"/>
<name>A0A3M3DVB4_9PSED</name>
<dbReference type="Proteomes" id="UP000270661">
    <property type="component" value="Unassembled WGS sequence"/>
</dbReference>
<gene>
    <name evidence="1" type="ORF">ALQ77_05290</name>
</gene>
<proteinExistence type="predicted"/>
<dbReference type="EMBL" id="RBOJ01000111">
    <property type="protein sequence ID" value="RMM41225.1"/>
    <property type="molecule type" value="Genomic_DNA"/>
</dbReference>
<organism evidence="1 2">
    <name type="scientific">Pseudomonas corrugata</name>
    <dbReference type="NCBI Taxonomy" id="47879"/>
    <lineage>
        <taxon>Bacteria</taxon>
        <taxon>Pseudomonadati</taxon>
        <taxon>Pseudomonadota</taxon>
        <taxon>Gammaproteobacteria</taxon>
        <taxon>Pseudomonadales</taxon>
        <taxon>Pseudomonadaceae</taxon>
        <taxon>Pseudomonas</taxon>
    </lineage>
</organism>
<evidence type="ECO:0000313" key="1">
    <source>
        <dbReference type="EMBL" id="RMM41225.1"/>
    </source>
</evidence>
<evidence type="ECO:0008006" key="3">
    <source>
        <dbReference type="Google" id="ProtNLM"/>
    </source>
</evidence>
<reference evidence="1 2" key="1">
    <citation type="submission" date="2018-08" db="EMBL/GenBank/DDBJ databases">
        <title>Recombination of ecologically and evolutionarily significant loci maintains genetic cohesion in the Pseudomonas syringae species complex.</title>
        <authorList>
            <person name="Dillon M."/>
            <person name="Thakur S."/>
            <person name="Almeida R.N.D."/>
            <person name="Weir B.S."/>
            <person name="Guttman D.S."/>
        </authorList>
    </citation>
    <scope>NUCLEOTIDE SEQUENCE [LARGE SCALE GENOMIC DNA]</scope>
    <source>
        <strain evidence="1 2">NCPPB2445</strain>
    </source>
</reference>
<protein>
    <recommendedName>
        <fullName evidence="3">Alginate export domain-containing protein</fullName>
    </recommendedName>
</protein>
<accession>A0A3M3DVB4</accession>
<dbReference type="AlphaFoldDB" id="A0A3M3DVB4"/>
<sequence length="478" mass="51659">MTAWPPAADLQSRCGHLHRLHESPRQPLKGAPQGASAMRYPSRIEFFSSGLACTLAFCAMGQAQAYELYADEDSHLNADLLAVFGHFNSRKNYDGTPGGSTWREGFIKYGVSGDQALAGRGTAYGAFSLVSSATWGDGDAAGNSLGTERTTKIEDAYLGWRSADLFPLLGQDGVDISGGRQVVKLGRGFLINDDGPNMGKGPADGRLNRGGAYYLAARHAFDQTAVVRLGGQDGVHGSVAWLKSDNRAQAETELAASTLDYTAKAGTLGLTWVHGIDVSDRWASDFQKQRKGMNVYSIRGEGDAGIENASLAFEYAWQDKDAGPEKAWYAEAGYTFADVTWSPKLTYRYSRYSQKWDSLFTGQSTGYGTWFQGEVAGNYAGPFNSNTAIHHVGLKAAPLENLTLGVLFFDFNTVRKSNALDLDARELDLYAEWAVNPHLIVTPLIGLYKPDRDSTTGGNQATGNGTNVYSQVSVAVPF</sequence>
<keyword evidence="2" id="KW-1185">Reference proteome</keyword>
<evidence type="ECO:0000313" key="2">
    <source>
        <dbReference type="Proteomes" id="UP000270661"/>
    </source>
</evidence>